<dbReference type="AlphaFoldDB" id="A0A4S2LA63"/>
<protein>
    <recommendedName>
        <fullName evidence="4 16">Very-long-chain (3R)-3-hydroxyacyl-CoA dehydratase</fullName>
        <ecNumber evidence="4 16">4.2.1.134</ecNumber>
    </recommendedName>
</protein>
<accession>A0A4S2LA63</accession>
<name>A0A4S2LA63_9HYME</name>
<evidence type="ECO:0000256" key="12">
    <source>
        <dbReference type="ARBA" id="ARBA00023136"/>
    </source>
</evidence>
<evidence type="ECO:0000256" key="11">
    <source>
        <dbReference type="ARBA" id="ARBA00023098"/>
    </source>
</evidence>
<keyword evidence="14 16" id="KW-0456">Lyase</keyword>
<evidence type="ECO:0000256" key="5">
    <source>
        <dbReference type="ARBA" id="ARBA00022516"/>
    </source>
</evidence>
<evidence type="ECO:0000256" key="9">
    <source>
        <dbReference type="ARBA" id="ARBA00022989"/>
    </source>
</evidence>
<dbReference type="PANTHER" id="PTHR11035:SF35">
    <property type="entry name" value="VERY-LONG-CHAIN (3R)-3-HYDROXYACYL-COA DEHYDRATASE"/>
    <property type="match status" value="1"/>
</dbReference>
<dbReference type="Pfam" id="PF04969">
    <property type="entry name" value="CS"/>
    <property type="match status" value="1"/>
</dbReference>
<evidence type="ECO:0000256" key="4">
    <source>
        <dbReference type="ARBA" id="ARBA00013122"/>
    </source>
</evidence>
<proteinExistence type="inferred from homology"/>
<keyword evidence="9 16" id="KW-1133">Transmembrane helix</keyword>
<dbReference type="PROSITE" id="PS51203">
    <property type="entry name" value="CS"/>
    <property type="match status" value="1"/>
</dbReference>
<evidence type="ECO:0000259" key="17">
    <source>
        <dbReference type="PROSITE" id="PS51203"/>
    </source>
</evidence>
<reference evidence="18 19" key="1">
    <citation type="journal article" date="2019" name="Philos. Trans. R. Soc. Lond., B, Biol. Sci.">
        <title>Ant behaviour and brain gene expression of defending hosts depend on the ecological success of the intruding social parasite.</title>
        <authorList>
            <person name="Kaur R."/>
            <person name="Stoldt M."/>
            <person name="Jongepier E."/>
            <person name="Feldmeyer B."/>
            <person name="Menzel F."/>
            <person name="Bornberg-Bauer E."/>
            <person name="Foitzik S."/>
        </authorList>
    </citation>
    <scope>NUCLEOTIDE SEQUENCE [LARGE SCALE GENOMIC DNA]</scope>
    <source>
        <tissue evidence="18">Whole body</tissue>
    </source>
</reference>
<keyword evidence="7 16" id="KW-0256">Endoplasmic reticulum</keyword>
<evidence type="ECO:0000256" key="14">
    <source>
        <dbReference type="ARBA" id="ARBA00023239"/>
    </source>
</evidence>
<evidence type="ECO:0000256" key="1">
    <source>
        <dbReference type="ARBA" id="ARBA00004477"/>
    </source>
</evidence>
<evidence type="ECO:0000313" key="19">
    <source>
        <dbReference type="Proteomes" id="UP000310200"/>
    </source>
</evidence>
<dbReference type="PANTHER" id="PTHR11035">
    <property type="entry name" value="VERY-LONG-CHAIN (3R)-3-HYDROXYACYL-COA DEHYDRATASE"/>
    <property type="match status" value="1"/>
</dbReference>
<evidence type="ECO:0000256" key="8">
    <source>
        <dbReference type="ARBA" id="ARBA00022832"/>
    </source>
</evidence>
<comment type="caution">
    <text evidence="18">The sequence shown here is derived from an EMBL/GenBank/DDBJ whole genome shotgun (WGS) entry which is preliminary data.</text>
</comment>
<dbReference type="Pfam" id="PF04387">
    <property type="entry name" value="PTPLA"/>
    <property type="match status" value="1"/>
</dbReference>
<dbReference type="GO" id="GO:0005789">
    <property type="term" value="C:endoplasmic reticulum membrane"/>
    <property type="evidence" value="ECO:0007669"/>
    <property type="project" value="UniProtKB-SubCell"/>
</dbReference>
<dbReference type="CDD" id="cd06465">
    <property type="entry name" value="p23_hB-ind1_like"/>
    <property type="match status" value="1"/>
</dbReference>
<keyword evidence="11 16" id="KW-0443">Lipid metabolism</keyword>
<gene>
    <name evidence="18" type="ORF">DBV15_03213</name>
</gene>
<evidence type="ECO:0000256" key="13">
    <source>
        <dbReference type="ARBA" id="ARBA00023160"/>
    </source>
</evidence>
<dbReference type="InterPro" id="IPR008978">
    <property type="entry name" value="HSP20-like_chaperone"/>
</dbReference>
<evidence type="ECO:0000256" key="6">
    <source>
        <dbReference type="ARBA" id="ARBA00022692"/>
    </source>
</evidence>
<dbReference type="EMBL" id="QBLH01000159">
    <property type="protein sequence ID" value="TGZ57358.1"/>
    <property type="molecule type" value="Genomic_DNA"/>
</dbReference>
<comment type="pathway">
    <text evidence="2 16">Lipid metabolism; fatty acid biosynthesis.</text>
</comment>
<dbReference type="GO" id="GO:0102158">
    <property type="term" value="F:very-long-chain (3R)-3-hydroxyacyl-CoA dehydratase activity"/>
    <property type="evidence" value="ECO:0007669"/>
    <property type="project" value="UniProtKB-EC"/>
</dbReference>
<dbReference type="GO" id="GO:0030148">
    <property type="term" value="P:sphingolipid biosynthetic process"/>
    <property type="evidence" value="ECO:0007669"/>
    <property type="project" value="TreeGrafter"/>
</dbReference>
<keyword evidence="5 16" id="KW-0444">Lipid biosynthesis</keyword>
<dbReference type="InterPro" id="IPR007052">
    <property type="entry name" value="CS_dom"/>
</dbReference>
<keyword evidence="12 16" id="KW-0472">Membrane</keyword>
<keyword evidence="8 16" id="KW-0276">Fatty acid metabolism</keyword>
<comment type="similarity">
    <text evidence="15">Belongs to the p23/wos2 family.</text>
</comment>
<evidence type="ECO:0000256" key="16">
    <source>
        <dbReference type="RuleBase" id="RU363109"/>
    </source>
</evidence>
<evidence type="ECO:0000256" key="2">
    <source>
        <dbReference type="ARBA" id="ARBA00005194"/>
    </source>
</evidence>
<dbReference type="Proteomes" id="UP000310200">
    <property type="component" value="Unassembled WGS sequence"/>
</dbReference>
<feature type="transmembrane region" description="Helical" evidence="16">
    <location>
        <begin position="151"/>
        <end position="173"/>
    </location>
</feature>
<comment type="caution">
    <text evidence="16">Lacks conserved residue(s) required for the propagation of feature annotation.</text>
</comment>
<evidence type="ECO:0000256" key="3">
    <source>
        <dbReference type="ARBA" id="ARBA00007811"/>
    </source>
</evidence>
<feature type="transmembrane region" description="Helical" evidence="16">
    <location>
        <begin position="247"/>
        <end position="266"/>
    </location>
</feature>
<dbReference type="SUPFAM" id="SSF49764">
    <property type="entry name" value="HSP20-like chaperones"/>
    <property type="match status" value="1"/>
</dbReference>
<keyword evidence="6 16" id="KW-0812">Transmembrane</keyword>
<comment type="similarity">
    <text evidence="3 16">Belongs to the very long-chain fatty acids dehydratase HACD family.</text>
</comment>
<feature type="domain" description="CS" evidence="17">
    <location>
        <begin position="4"/>
        <end position="94"/>
    </location>
</feature>
<evidence type="ECO:0000256" key="10">
    <source>
        <dbReference type="ARBA" id="ARBA00023054"/>
    </source>
</evidence>
<organism evidence="18 19">
    <name type="scientific">Temnothorax longispinosus</name>
    <dbReference type="NCBI Taxonomy" id="300112"/>
    <lineage>
        <taxon>Eukaryota</taxon>
        <taxon>Metazoa</taxon>
        <taxon>Ecdysozoa</taxon>
        <taxon>Arthropoda</taxon>
        <taxon>Hexapoda</taxon>
        <taxon>Insecta</taxon>
        <taxon>Pterygota</taxon>
        <taxon>Neoptera</taxon>
        <taxon>Endopterygota</taxon>
        <taxon>Hymenoptera</taxon>
        <taxon>Apocrita</taxon>
        <taxon>Aculeata</taxon>
        <taxon>Formicoidea</taxon>
        <taxon>Formicidae</taxon>
        <taxon>Myrmicinae</taxon>
        <taxon>Temnothorax</taxon>
    </lineage>
</organism>
<dbReference type="GO" id="GO:0030497">
    <property type="term" value="P:fatty acid elongation"/>
    <property type="evidence" value="ECO:0007669"/>
    <property type="project" value="TreeGrafter"/>
</dbReference>
<comment type="function">
    <text evidence="16">Catalyzes the third of the four reactions of the long-chain fatty acids elongation cycle. This endoplasmic reticulum-bound enzymatic process, allows the addition of two carbons to the chain of long- and very long-chain fatty acids/VLCFAs per cycle. This enzyme catalyzes the dehydration of the 3-hydroxyacyl-CoA intermediate into trans-2,3-enoyl-CoA, within each cycle of fatty acid elongation. Thereby, it participates to the production of VLCFAs of different chain lengths that are involved in multiple biological processes as precursors of membrane lipids and lipid mediators.</text>
</comment>
<keyword evidence="19" id="KW-1185">Reference proteome</keyword>
<dbReference type="EC" id="4.2.1.134" evidence="4 16"/>
<keyword evidence="10" id="KW-0175">Coiled coil</keyword>
<dbReference type="Gene3D" id="2.60.40.790">
    <property type="match status" value="1"/>
</dbReference>
<dbReference type="STRING" id="300112.A0A4S2LA63"/>
<sequence>MSNTLTPFVYWAQTEGQVTLKVDLTDVKDLNVNLKETTLQVTAYGQGARGLNNYSFDLNLHSPIDPNESNYKVIDRQVDFVLIKKCNGWWPRLTSQPQKPSWLKIDFDKWKSEDMDDNEEEKRDILNDYPDMYDKLHKEEFGYRKEDFTKVYLVIYNLCQFVGFIYVLAVMAVRYSRDGPDSMKDTYEAVGHPFKFIQLLQFLEVMHPLFGYTKSSVLVSLLQTSGRGFVLFFMVDAEPRMQTKPVVFYLFLIWSSVEIVRYPYYITQLLNIEISFLTWLRYTIWIPLYPLGFVCESIIMLRNIPYFEETQKFTISLPNSYNFALHFPSLIRLYLLFLLLPGIYTVMLRMRHLRRKKLRKPKIKKKNRRIGRQCKILNCKLGEFEFQICLEEQYRYSFLVDVYRYWLQQRETLVAAIVNRIGVSVNLDNLVRIRKHVEAW</sequence>
<comment type="catalytic activity">
    <reaction evidence="16">
        <text>a very-long-chain (3R)-3-hydroxyacyl-CoA = a very-long-chain (2E)-enoyl-CoA + H2O</text>
        <dbReference type="Rhea" id="RHEA:45812"/>
        <dbReference type="ChEBI" id="CHEBI:15377"/>
        <dbReference type="ChEBI" id="CHEBI:83728"/>
        <dbReference type="ChEBI" id="CHEBI:85440"/>
        <dbReference type="EC" id="4.2.1.134"/>
    </reaction>
</comment>
<comment type="subcellular location">
    <subcellularLocation>
        <location evidence="1 16">Endoplasmic reticulum membrane</location>
        <topology evidence="1 16">Multi-pass membrane protein</topology>
    </subcellularLocation>
</comment>
<dbReference type="UniPathway" id="UPA00094"/>
<dbReference type="FunFam" id="2.60.40.790:FF:000013">
    <property type="entry name" value="Very-long-chain (3R)-3-hydroxyacyl-CoA dehydratase"/>
    <property type="match status" value="1"/>
</dbReference>
<dbReference type="GO" id="GO:0042761">
    <property type="term" value="P:very long-chain fatty acid biosynthetic process"/>
    <property type="evidence" value="ECO:0007669"/>
    <property type="project" value="TreeGrafter"/>
</dbReference>
<evidence type="ECO:0000313" key="18">
    <source>
        <dbReference type="EMBL" id="TGZ57358.1"/>
    </source>
</evidence>
<dbReference type="InterPro" id="IPR007482">
    <property type="entry name" value="Tyr_Pase-like_PTPLA"/>
</dbReference>
<evidence type="ECO:0000256" key="7">
    <source>
        <dbReference type="ARBA" id="ARBA00022824"/>
    </source>
</evidence>
<evidence type="ECO:0000256" key="15">
    <source>
        <dbReference type="ARBA" id="ARBA00025733"/>
    </source>
</evidence>
<feature type="transmembrane region" description="Helical" evidence="16">
    <location>
        <begin position="331"/>
        <end position="350"/>
    </location>
</feature>
<keyword evidence="13 16" id="KW-0275">Fatty acid biosynthesis</keyword>